<dbReference type="InterPro" id="IPR002376">
    <property type="entry name" value="Formyl_transf_N"/>
</dbReference>
<reference evidence="3 4" key="1">
    <citation type="submission" date="2019-04" db="EMBL/GenBank/DDBJ databases">
        <title>Cohnella sp. nov., isolated from soil.</title>
        <authorList>
            <person name="Kim W."/>
        </authorList>
    </citation>
    <scope>NUCLEOTIDE SEQUENCE [LARGE SCALE GENOMIC DNA]</scope>
    <source>
        <strain evidence="3 4">CAU 1483</strain>
    </source>
</reference>
<dbReference type="Gene3D" id="3.40.50.12230">
    <property type="match status" value="1"/>
</dbReference>
<dbReference type="SUPFAM" id="SSF53328">
    <property type="entry name" value="Formyltransferase"/>
    <property type="match status" value="1"/>
</dbReference>
<dbReference type="GO" id="GO:0005829">
    <property type="term" value="C:cytosol"/>
    <property type="evidence" value="ECO:0007669"/>
    <property type="project" value="TreeGrafter"/>
</dbReference>
<dbReference type="Proteomes" id="UP000309673">
    <property type="component" value="Unassembled WGS sequence"/>
</dbReference>
<comment type="caution">
    <text evidence="3">The sequence shown here is derived from an EMBL/GenBank/DDBJ whole genome shotgun (WGS) entry which is preliminary data.</text>
</comment>
<dbReference type="RefSeq" id="WP_136778095.1">
    <property type="nucleotide sequence ID" value="NZ_SUPK01000005.1"/>
</dbReference>
<feature type="domain" description="Formyl transferase C-terminal" evidence="2">
    <location>
        <begin position="209"/>
        <end position="290"/>
    </location>
</feature>
<dbReference type="Pfam" id="PF02911">
    <property type="entry name" value="Formyl_trans_C"/>
    <property type="match status" value="1"/>
</dbReference>
<dbReference type="InterPro" id="IPR036477">
    <property type="entry name" value="Formyl_transf_N_sf"/>
</dbReference>
<keyword evidence="3" id="KW-0808">Transferase</keyword>
<dbReference type="InterPro" id="IPR005793">
    <property type="entry name" value="Formyl_trans_C"/>
</dbReference>
<name>A0A4U0FBA1_9BACL</name>
<dbReference type="EMBL" id="SUPK01000005">
    <property type="protein sequence ID" value="TJY41961.1"/>
    <property type="molecule type" value="Genomic_DNA"/>
</dbReference>
<gene>
    <name evidence="3" type="ORF">E5161_12250</name>
</gene>
<evidence type="ECO:0000313" key="3">
    <source>
        <dbReference type="EMBL" id="TJY41961.1"/>
    </source>
</evidence>
<dbReference type="Pfam" id="PF00551">
    <property type="entry name" value="Formyl_trans_N"/>
    <property type="match status" value="1"/>
</dbReference>
<evidence type="ECO:0000259" key="2">
    <source>
        <dbReference type="Pfam" id="PF02911"/>
    </source>
</evidence>
<dbReference type="PANTHER" id="PTHR11138:SF5">
    <property type="entry name" value="METHIONYL-TRNA FORMYLTRANSFERASE, MITOCHONDRIAL"/>
    <property type="match status" value="1"/>
</dbReference>
<feature type="domain" description="Formyl transferase N-terminal" evidence="1">
    <location>
        <begin position="59"/>
        <end position="174"/>
    </location>
</feature>
<proteinExistence type="predicted"/>
<dbReference type="SUPFAM" id="SSF50486">
    <property type="entry name" value="FMT C-terminal domain-like"/>
    <property type="match status" value="1"/>
</dbReference>
<dbReference type="CDD" id="cd08702">
    <property type="entry name" value="Arna_FMT_C"/>
    <property type="match status" value="1"/>
</dbReference>
<organism evidence="3 4">
    <name type="scientific">Cohnella pontilimi</name>
    <dbReference type="NCBI Taxonomy" id="2564100"/>
    <lineage>
        <taxon>Bacteria</taxon>
        <taxon>Bacillati</taxon>
        <taxon>Bacillota</taxon>
        <taxon>Bacilli</taxon>
        <taxon>Bacillales</taxon>
        <taxon>Paenibacillaceae</taxon>
        <taxon>Cohnella</taxon>
    </lineage>
</organism>
<protein>
    <submittedName>
        <fullName evidence="3">Formyl transferase</fullName>
    </submittedName>
</protein>
<evidence type="ECO:0000259" key="1">
    <source>
        <dbReference type="Pfam" id="PF00551"/>
    </source>
</evidence>
<dbReference type="CDD" id="cd08651">
    <property type="entry name" value="FMT_core_like_4"/>
    <property type="match status" value="1"/>
</dbReference>
<dbReference type="OrthoDB" id="9802815at2"/>
<dbReference type="PANTHER" id="PTHR11138">
    <property type="entry name" value="METHIONYL-TRNA FORMYLTRANSFERASE"/>
    <property type="match status" value="1"/>
</dbReference>
<dbReference type="InterPro" id="IPR011034">
    <property type="entry name" value="Formyl_transferase-like_C_sf"/>
</dbReference>
<keyword evidence="4" id="KW-1185">Reference proteome</keyword>
<sequence>MNELKIVFIGCVQFSYDALTELLTLPLKDRIRITGVITREKSDFNSDFRSLKELAESKGIPVLIASGNDQSSMAKQIRSWSPDVVYCFGWSYLLSQEILNIPRLGVIGYHPTLLPANRGRHPLIWALVLGLSETGSSFFFMGEGADNGDLLHQARLPIAQDDDAASLYRKMTAVALEQIREFTVLLRDDRYRRTPQDHQSANVWRKRGQADGQIDWRMSAHSIYNLIRGLTRPYVGAHFMYQGEEVKVWKSDVAVVEDRRSHIEPGKVLRIEGHILWVKCGEGVIRLTEHGLTNIPKEGAYL</sequence>
<dbReference type="AlphaFoldDB" id="A0A4U0FBA1"/>
<accession>A0A4U0FBA1</accession>
<dbReference type="GO" id="GO:0004479">
    <property type="term" value="F:methionyl-tRNA formyltransferase activity"/>
    <property type="evidence" value="ECO:0007669"/>
    <property type="project" value="TreeGrafter"/>
</dbReference>
<evidence type="ECO:0000313" key="4">
    <source>
        <dbReference type="Proteomes" id="UP000309673"/>
    </source>
</evidence>